<sequence>MAETLTELVAKIKTDATGLEKGLTDAERKTEASSKKMADSLKKVGIAMAASGAVITAAFGLMVKSAMESQSVRIAFESLASGAGQSAEELLKSLKDASKGTIAEYDLMLSANKAMVLGVATNSEQFSSLMEVARDRARAMGLTTTQAFNDIVTGIGRGSRMILDNLGIIVSLETANEEYAKTLGKTADALTEDEKKQALLNAVLEQGQASLDKTSQNTLTAKESFEAVKAAIKDLADGIGNNLLPVFNDAVAKIKDVVSNIVGWIKENPELAKQITLVAGALGIFLTVAGGIIILVPKIKAAWVSLQLVFTASPWGAIIAGIGLLIAAGILLWQNWDKVTMFFKEAWINIKQFFLNGVLSILDSLSNFTKFIPGLNSLVDSAREKIANMIESTKIEEDSLRAEKALKDVGEALVETTEIVELNTDATKEQTEAALENIKALEEQKTALEETTDRLKRLSREYEYTRSDAGRLNISIKDVTFALFDMGKTTEDITDTFFKLGEDADNVNKVMEAFGLTAQQVKEILDAQKESVDALGDAYVKANEKAVITPRTNGGGGRETIRYSSAAERLSEEHGMSLNAAQQTIERYSSNPQSEEFAPVKGIMEDIVGYAKGGFVKDTGLAYLHAGETVIPANESMGNVVVNFTQPVFFDREDTMNRFVDMISKGIDRKQRLRFGGAYSGG</sequence>
<reference evidence="4" key="1">
    <citation type="submission" date="2020-03" db="EMBL/GenBank/DDBJ databases">
        <title>The deep terrestrial virosphere.</title>
        <authorList>
            <person name="Holmfeldt K."/>
            <person name="Nilsson E."/>
            <person name="Simone D."/>
            <person name="Lopez-Fernandez M."/>
            <person name="Wu X."/>
            <person name="de Brujin I."/>
            <person name="Lundin D."/>
            <person name="Andersson A."/>
            <person name="Bertilsson S."/>
            <person name="Dopson M."/>
        </authorList>
    </citation>
    <scope>NUCLEOTIDE SEQUENCE</scope>
    <source>
        <strain evidence="4">MM415A01573</strain>
        <strain evidence="3">MM415B01824</strain>
    </source>
</reference>
<feature type="transmembrane region" description="Helical" evidence="2">
    <location>
        <begin position="315"/>
        <end position="333"/>
    </location>
</feature>
<keyword evidence="2" id="KW-0472">Membrane</keyword>
<name>A0A6M3K143_9ZZZZ</name>
<keyword evidence="2" id="KW-0812">Transmembrane</keyword>
<feature type="coiled-coil region" evidence="1">
    <location>
        <begin position="424"/>
        <end position="468"/>
    </location>
</feature>
<feature type="transmembrane region" description="Helical" evidence="2">
    <location>
        <begin position="275"/>
        <end position="295"/>
    </location>
</feature>
<organism evidence="4">
    <name type="scientific">viral metagenome</name>
    <dbReference type="NCBI Taxonomy" id="1070528"/>
    <lineage>
        <taxon>unclassified sequences</taxon>
        <taxon>metagenomes</taxon>
        <taxon>organismal metagenomes</taxon>
    </lineage>
</organism>
<dbReference type="InterPro" id="IPR010090">
    <property type="entry name" value="Phage_tape_meas"/>
</dbReference>
<evidence type="ECO:0000313" key="3">
    <source>
        <dbReference type="EMBL" id="QJA56569.1"/>
    </source>
</evidence>
<dbReference type="AlphaFoldDB" id="A0A6M3K143"/>
<evidence type="ECO:0000313" key="4">
    <source>
        <dbReference type="EMBL" id="QJA76136.1"/>
    </source>
</evidence>
<gene>
    <name evidence="4" type="ORF">MM415A01573_0003</name>
    <name evidence="3" type="ORF">MM415B01824_0006</name>
</gene>
<dbReference type="EMBL" id="MT141227">
    <property type="protein sequence ID" value="QJA56569.1"/>
    <property type="molecule type" value="Genomic_DNA"/>
</dbReference>
<accession>A0A6M3K143</accession>
<evidence type="ECO:0000256" key="2">
    <source>
        <dbReference type="SAM" id="Phobius"/>
    </source>
</evidence>
<protein>
    <submittedName>
        <fullName evidence="4">Putative tail tape measure protein</fullName>
    </submittedName>
</protein>
<evidence type="ECO:0000256" key="1">
    <source>
        <dbReference type="SAM" id="Coils"/>
    </source>
</evidence>
<feature type="transmembrane region" description="Helical" evidence="2">
    <location>
        <begin position="44"/>
        <end position="63"/>
    </location>
</feature>
<keyword evidence="2" id="KW-1133">Transmembrane helix</keyword>
<proteinExistence type="predicted"/>
<keyword evidence="1" id="KW-0175">Coiled coil</keyword>
<dbReference type="NCBIfam" id="TIGR01760">
    <property type="entry name" value="tape_meas_TP901"/>
    <property type="match status" value="1"/>
</dbReference>
<dbReference type="EMBL" id="MT142207">
    <property type="protein sequence ID" value="QJA76136.1"/>
    <property type="molecule type" value="Genomic_DNA"/>
</dbReference>